<name>G8R3H6_OWEHD</name>
<evidence type="ECO:0000256" key="5">
    <source>
        <dbReference type="PIRSR" id="PIRSR000350-3"/>
    </source>
</evidence>
<feature type="disulfide bond" description="Redox-active" evidence="6">
    <location>
        <begin position="41"/>
        <end position="46"/>
    </location>
</feature>
<feature type="binding site" evidence="5">
    <location>
        <begin position="179"/>
        <end position="186"/>
    </location>
    <ligand>
        <name>NAD(+)</name>
        <dbReference type="ChEBI" id="CHEBI:57540"/>
    </ligand>
</feature>
<dbReference type="InterPro" id="IPR001100">
    <property type="entry name" value="Pyr_nuc-diS_OxRdtase"/>
</dbReference>
<dbReference type="PIRSF" id="PIRSF000350">
    <property type="entry name" value="Mercury_reductase_MerA"/>
    <property type="match status" value="1"/>
</dbReference>
<keyword evidence="10" id="KW-1185">Reference proteome</keyword>
<comment type="similarity">
    <text evidence="1">Belongs to the class-I pyridine nucleotide-disulfide oxidoreductase family.</text>
</comment>
<dbReference type="InterPro" id="IPR023753">
    <property type="entry name" value="FAD/NAD-binding_dom"/>
</dbReference>
<dbReference type="eggNOG" id="COG1249">
    <property type="taxonomic scope" value="Bacteria"/>
</dbReference>
<evidence type="ECO:0000313" key="9">
    <source>
        <dbReference type="EMBL" id="AEV33032.1"/>
    </source>
</evidence>
<dbReference type="Pfam" id="PF07992">
    <property type="entry name" value="Pyr_redox_2"/>
    <property type="match status" value="1"/>
</dbReference>
<accession>G8R3H6</accession>
<evidence type="ECO:0000256" key="3">
    <source>
        <dbReference type="ARBA" id="ARBA00022827"/>
    </source>
</evidence>
<dbReference type="PRINTS" id="PR00368">
    <property type="entry name" value="FADPNR"/>
</dbReference>
<reference evidence="9 10" key="1">
    <citation type="journal article" date="2012" name="Stand. Genomic Sci.">
        <title>Genome sequence of the orange-pigmented seawater bacterium Owenweeksia hongkongensis type strain (UST20020801(T)).</title>
        <authorList>
            <person name="Riedel T."/>
            <person name="Held B."/>
            <person name="Nolan M."/>
            <person name="Lucas S."/>
            <person name="Lapidus A."/>
            <person name="Tice H."/>
            <person name="Del Rio T.G."/>
            <person name="Cheng J.F."/>
            <person name="Han C."/>
            <person name="Tapia R."/>
            <person name="Goodwin L.A."/>
            <person name="Pitluck S."/>
            <person name="Liolios K."/>
            <person name="Mavromatis K."/>
            <person name="Pagani I."/>
            <person name="Ivanova N."/>
            <person name="Mikhailova N."/>
            <person name="Pati A."/>
            <person name="Chen A."/>
            <person name="Palaniappan K."/>
            <person name="Rohde M."/>
            <person name="Tindall B.J."/>
            <person name="Detter J.C."/>
            <person name="Goker M."/>
            <person name="Woyke T."/>
            <person name="Bristow J."/>
            <person name="Eisen J.A."/>
            <person name="Markowitz V."/>
            <person name="Hugenholtz P."/>
            <person name="Klenk H.P."/>
            <person name="Kyrpides N.C."/>
        </authorList>
    </citation>
    <scope>NUCLEOTIDE SEQUENCE</scope>
    <source>
        <strain evidence="10">DSM 17368 / JCM 12287 / NRRL B-23963</strain>
    </source>
</reference>
<organism evidence="9 10">
    <name type="scientific">Owenweeksia hongkongensis (strain DSM 17368 / CIP 108786 / JCM 12287 / NRRL B-23963 / UST20020801)</name>
    <dbReference type="NCBI Taxonomy" id="926562"/>
    <lineage>
        <taxon>Bacteria</taxon>
        <taxon>Pseudomonadati</taxon>
        <taxon>Bacteroidota</taxon>
        <taxon>Flavobacteriia</taxon>
        <taxon>Flavobacteriales</taxon>
        <taxon>Owenweeksiaceae</taxon>
        <taxon>Owenweeksia</taxon>
    </lineage>
</organism>
<dbReference type="KEGG" id="oho:Oweho_2056"/>
<dbReference type="InterPro" id="IPR016156">
    <property type="entry name" value="FAD/NAD-linked_Rdtase_dimer_sf"/>
</dbReference>
<dbReference type="GO" id="GO:0050660">
    <property type="term" value="F:flavin adenine dinucleotide binding"/>
    <property type="evidence" value="ECO:0007669"/>
    <property type="project" value="TreeGrafter"/>
</dbReference>
<feature type="binding site" evidence="5">
    <location>
        <position position="266"/>
    </location>
    <ligand>
        <name>NAD(+)</name>
        <dbReference type="ChEBI" id="CHEBI:57540"/>
    </ligand>
</feature>
<dbReference type="AlphaFoldDB" id="G8R3H6"/>
<protein>
    <submittedName>
        <fullName evidence="9">Pyruvate/2-oxoglutarate dehydrogenase complex, dihydrolipoamide dehydrogenase component</fullName>
    </submittedName>
</protein>
<feature type="domain" description="FAD/NAD(P)-binding" evidence="8">
    <location>
        <begin position="5"/>
        <end position="320"/>
    </location>
</feature>
<dbReference type="OrthoDB" id="9800167at2"/>
<keyword evidence="3 5" id="KW-0274">FAD</keyword>
<keyword evidence="5" id="KW-0520">NAD</keyword>
<feature type="binding site" evidence="5">
    <location>
        <position position="50"/>
    </location>
    <ligand>
        <name>FAD</name>
        <dbReference type="ChEBI" id="CHEBI:57692"/>
    </ligand>
</feature>
<feature type="domain" description="Pyridine nucleotide-disulphide oxidoreductase dimerisation" evidence="7">
    <location>
        <begin position="342"/>
        <end position="449"/>
    </location>
</feature>
<keyword evidence="9" id="KW-0670">Pyruvate</keyword>
<gene>
    <name evidence="9" type="ordered locus">Oweho_2056</name>
</gene>
<dbReference type="SUPFAM" id="SSF55424">
    <property type="entry name" value="FAD/NAD-linked reductases, dimerisation (C-terminal) domain"/>
    <property type="match status" value="1"/>
</dbReference>
<keyword evidence="5" id="KW-0547">Nucleotide-binding</keyword>
<dbReference type="SUPFAM" id="SSF51905">
    <property type="entry name" value="FAD/NAD(P)-binding domain"/>
    <property type="match status" value="1"/>
</dbReference>
<proteinExistence type="inferred from homology"/>
<dbReference type="RefSeq" id="WP_014202382.1">
    <property type="nucleotide sequence ID" value="NC_016599.1"/>
</dbReference>
<comment type="cofactor">
    <cofactor evidence="5">
        <name>FAD</name>
        <dbReference type="ChEBI" id="CHEBI:57692"/>
    </cofactor>
    <text evidence="5">Binds 1 FAD per subunit.</text>
</comment>
<dbReference type="PANTHER" id="PTHR43014:SF2">
    <property type="entry name" value="MERCURIC REDUCTASE"/>
    <property type="match status" value="1"/>
</dbReference>
<evidence type="ECO:0000256" key="6">
    <source>
        <dbReference type="PIRSR" id="PIRSR000350-4"/>
    </source>
</evidence>
<dbReference type="EMBL" id="CP003156">
    <property type="protein sequence ID" value="AEV33032.1"/>
    <property type="molecule type" value="Genomic_DNA"/>
</dbReference>
<dbReference type="Gene3D" id="3.30.390.30">
    <property type="match status" value="1"/>
</dbReference>
<evidence type="ECO:0000259" key="7">
    <source>
        <dbReference type="Pfam" id="PF02852"/>
    </source>
</evidence>
<dbReference type="STRING" id="926562.Oweho_2056"/>
<evidence type="ECO:0000256" key="2">
    <source>
        <dbReference type="ARBA" id="ARBA00022630"/>
    </source>
</evidence>
<sequence length="453" mass="49848">MAHFKHIVIGSGQAGVPLAIFLANRGESTLIIEKDKVGGTCVNTGCTPSKTMHEAIRKIYHSQHIEYAGLTVQSSFDFGKLMKHVRDIRNTWSEGSTDNIENTENLTLARGRAHFIDDRTVSIRGFNLIDEQHTADFFYINTGARPRMPEVEGLNSVGPLTNRNIFELTEQPKSLIIIGGGYIGLEFAQMFARIGTSVSVVNHGDKIVGREDDDIIELLQKKLEEEGVTFYLNKSPEKATKESNGVSLTLEGGKTLKADKILVAAGRIPNSDHLGLEAAGINVNDKGVIEVNEVLGTSIEHIYALGEVAGTPQFTHMAYDDYRVVKANIEKPKVRNTLHRTVPYTLFTDPHLGRFGLNEKEAKKKNLDYKLYEMPMSSVARAAEKNEPYGKIKVLCDPQSEEILGASILGVDGGEMMTVLQMACSGGITAPQLQEYIFAHPLLAEGFNNLFIS</sequence>
<dbReference type="Proteomes" id="UP000005631">
    <property type="component" value="Chromosome"/>
</dbReference>
<evidence type="ECO:0000259" key="8">
    <source>
        <dbReference type="Pfam" id="PF07992"/>
    </source>
</evidence>
<dbReference type="PANTHER" id="PTHR43014">
    <property type="entry name" value="MERCURIC REDUCTASE"/>
    <property type="match status" value="1"/>
</dbReference>
<feature type="active site" description="Proton acceptor" evidence="4">
    <location>
        <position position="440"/>
    </location>
</feature>
<evidence type="ECO:0000256" key="4">
    <source>
        <dbReference type="PIRSR" id="PIRSR000350-2"/>
    </source>
</evidence>
<evidence type="ECO:0000256" key="1">
    <source>
        <dbReference type="ARBA" id="ARBA00007532"/>
    </source>
</evidence>
<dbReference type="PRINTS" id="PR00411">
    <property type="entry name" value="PNDRDTASEI"/>
</dbReference>
<dbReference type="InterPro" id="IPR036188">
    <property type="entry name" value="FAD/NAD-bd_sf"/>
</dbReference>
<dbReference type="Gene3D" id="3.50.50.60">
    <property type="entry name" value="FAD/NAD(P)-binding domain"/>
    <property type="match status" value="2"/>
</dbReference>
<keyword evidence="2" id="KW-0285">Flavoprotein</keyword>
<evidence type="ECO:0000313" key="10">
    <source>
        <dbReference type="Proteomes" id="UP000005631"/>
    </source>
</evidence>
<dbReference type="GO" id="GO:0003955">
    <property type="term" value="F:NAD(P)H dehydrogenase (quinone) activity"/>
    <property type="evidence" value="ECO:0007669"/>
    <property type="project" value="TreeGrafter"/>
</dbReference>
<dbReference type="Pfam" id="PF02852">
    <property type="entry name" value="Pyr_redox_dim"/>
    <property type="match status" value="1"/>
</dbReference>
<dbReference type="HOGENOM" id="CLU_016755_1_2_10"/>
<dbReference type="InterPro" id="IPR004099">
    <property type="entry name" value="Pyr_nucl-diS_OxRdtase_dimer"/>
</dbReference>